<reference evidence="1 2" key="1">
    <citation type="submission" date="2017-05" db="EMBL/GenBank/DDBJ databases">
        <authorList>
            <person name="Varghese N."/>
            <person name="Submissions S."/>
        </authorList>
    </citation>
    <scope>NUCLEOTIDE SEQUENCE [LARGE SCALE GENOMIC DNA]</scope>
    <source>
        <strain evidence="1 2">DSM 25457</strain>
    </source>
</reference>
<name>A0ABY1Q863_9BACT</name>
<evidence type="ECO:0000313" key="2">
    <source>
        <dbReference type="Proteomes" id="UP001158067"/>
    </source>
</evidence>
<comment type="caution">
    <text evidence="1">The sequence shown here is derived from an EMBL/GenBank/DDBJ whole genome shotgun (WGS) entry which is preliminary data.</text>
</comment>
<proteinExistence type="predicted"/>
<accession>A0ABY1Q863</accession>
<dbReference type="Proteomes" id="UP001158067">
    <property type="component" value="Unassembled WGS sequence"/>
</dbReference>
<organism evidence="1 2">
    <name type="scientific">Neorhodopirellula lusitana</name>
    <dbReference type="NCBI Taxonomy" id="445327"/>
    <lineage>
        <taxon>Bacteria</taxon>
        <taxon>Pseudomonadati</taxon>
        <taxon>Planctomycetota</taxon>
        <taxon>Planctomycetia</taxon>
        <taxon>Pirellulales</taxon>
        <taxon>Pirellulaceae</taxon>
        <taxon>Neorhodopirellula</taxon>
    </lineage>
</organism>
<evidence type="ECO:0008006" key="3">
    <source>
        <dbReference type="Google" id="ProtNLM"/>
    </source>
</evidence>
<keyword evidence="2" id="KW-1185">Reference proteome</keyword>
<dbReference type="EMBL" id="FXUG01000007">
    <property type="protein sequence ID" value="SMP61672.1"/>
    <property type="molecule type" value="Genomic_DNA"/>
</dbReference>
<sequence>MMNERSSRRSWKFLFSGTFTGSFTGTLGGSFVSPFVVTVIAIGVAGWGGSVHAETVGHPDAVQPDAVSTAGNVSVAASEPGTARLDVSRISTTQDASVQVAPTNNVNAQADNTKLNESDLKDADAMSAEPIQTSGPGIAPPNSLEPLVALARRAKERFENEITGYTCLLVKQETIDGKLEPAQYLRLKIRDRRLVGDQLQQPLSIYAKFLKPKEVAGREVLYVENELDGDMLVRRGGTRLPNLTLKLSPDGRLARRDTNYSIEQTGILPMLNQILTRMESQREGEQFQIRFFADAKVDGRPCQHVEIKQVKQFPDSDFHIAKVYIDEELKMPVYFASYAWPEEADQKPVLQEQYVITKIDLNAELSDLDFDRSNPNYLFKEESKDSE</sequence>
<dbReference type="Pfam" id="PF07608">
    <property type="entry name" value="DUF1571"/>
    <property type="match status" value="1"/>
</dbReference>
<protein>
    <recommendedName>
        <fullName evidence="3">Protein containing DUF1571</fullName>
    </recommendedName>
</protein>
<dbReference type="InterPro" id="IPR011465">
    <property type="entry name" value="DUF1571"/>
</dbReference>
<dbReference type="RefSeq" id="WP_283433221.1">
    <property type="nucleotide sequence ID" value="NZ_FXUG01000007.1"/>
</dbReference>
<evidence type="ECO:0000313" key="1">
    <source>
        <dbReference type="EMBL" id="SMP61672.1"/>
    </source>
</evidence>
<gene>
    <name evidence="1" type="ORF">SAMN06265222_107146</name>
</gene>